<evidence type="ECO:0000313" key="3">
    <source>
        <dbReference type="Proteomes" id="UP000095517"/>
    </source>
</evidence>
<proteinExistence type="predicted"/>
<dbReference type="AlphaFoldDB" id="A0A174FVU5"/>
<dbReference type="PROSITE" id="PS51257">
    <property type="entry name" value="PROKAR_LIPOPROTEIN"/>
    <property type="match status" value="1"/>
</dbReference>
<keyword evidence="1" id="KW-0732">Signal</keyword>
<gene>
    <name evidence="2" type="ORF">ERS852397_02212</name>
</gene>
<organism evidence="2 3">
    <name type="scientific">Bacteroides finegoldii</name>
    <dbReference type="NCBI Taxonomy" id="338188"/>
    <lineage>
        <taxon>Bacteria</taxon>
        <taxon>Pseudomonadati</taxon>
        <taxon>Bacteroidota</taxon>
        <taxon>Bacteroidia</taxon>
        <taxon>Bacteroidales</taxon>
        <taxon>Bacteroidaceae</taxon>
        <taxon>Bacteroides</taxon>
    </lineage>
</organism>
<accession>A0A174FVU5</accession>
<dbReference type="EMBL" id="CYZH01000011">
    <property type="protein sequence ID" value="CUO52729.1"/>
    <property type="molecule type" value="Genomic_DNA"/>
</dbReference>
<dbReference type="STRING" id="338188.ERS852397_02212"/>
<feature type="signal peptide" evidence="1">
    <location>
        <begin position="1"/>
        <end position="22"/>
    </location>
</feature>
<evidence type="ECO:0000256" key="1">
    <source>
        <dbReference type="SAM" id="SignalP"/>
    </source>
</evidence>
<evidence type="ECO:0008006" key="4">
    <source>
        <dbReference type="Google" id="ProtNLM"/>
    </source>
</evidence>
<feature type="chain" id="PRO_5008022022" description="Tetratricopeptide repeat protein" evidence="1">
    <location>
        <begin position="23"/>
        <end position="368"/>
    </location>
</feature>
<dbReference type="InterPro" id="IPR045921">
    <property type="entry name" value="DUF6340"/>
</dbReference>
<dbReference type="Pfam" id="PF19867">
    <property type="entry name" value="DUF6340"/>
    <property type="match status" value="1"/>
</dbReference>
<reference evidence="2 3" key="1">
    <citation type="submission" date="2015-09" db="EMBL/GenBank/DDBJ databases">
        <authorList>
            <consortium name="Pathogen Informatics"/>
        </authorList>
    </citation>
    <scope>NUCLEOTIDE SEQUENCE [LARGE SCALE GENOMIC DNA]</scope>
    <source>
        <strain evidence="2 3">2789STDY5608840</strain>
    </source>
</reference>
<name>A0A174FVU5_9BACE</name>
<evidence type="ECO:0000313" key="2">
    <source>
        <dbReference type="EMBL" id="CUO52729.1"/>
    </source>
</evidence>
<protein>
    <recommendedName>
        <fullName evidence="4">Tetratricopeptide repeat protein</fullName>
    </recommendedName>
</protein>
<dbReference type="RefSeq" id="WP_022275377.1">
    <property type="nucleotide sequence ID" value="NZ_CABIXA010000011.1"/>
</dbReference>
<dbReference type="Proteomes" id="UP000095517">
    <property type="component" value="Unassembled WGS sequence"/>
</dbReference>
<sequence>MAKSYSLAFVSLFLLLFGSCQSIEQISIDYLQSADLSFPPQLRKVAIVNNASNAPDDKLTPQTKKSKDNRVEISRAIAYANGDPKVATEAMAEEIAHQNYFDEVVICDSALRTNDKISRESTLSQEEVRQLASDLRVDLIIALENLQFKITKTVRYLEEFGCYQGAIDAKVYPTVSVYLPERSKPMATIRLNDSIFWEDFGISPTEAAAQIIPTKDMLKEAAEFAGTVPVKYIVPIWKNGKRYLYTGGSVPMRDAAIYVRENSWDEAYGLWNQAYQSTKNEKKKMRAALNIAVYYEMKDSLAKAEKWATTAQQHARKTELKKNTDNNKINTDEAPNYFYISLYLTELKERNAQLSKLKLQMSRFNDDF</sequence>